<dbReference type="InterPro" id="IPR043502">
    <property type="entry name" value="DNA/RNA_pol_sf"/>
</dbReference>
<reference evidence="2" key="2">
    <citation type="journal article" date="2024" name="Plant">
        <title>Genomic evolution and insights into agronomic trait innovations of Sesamum species.</title>
        <authorList>
            <person name="Miao H."/>
            <person name="Wang L."/>
            <person name="Qu L."/>
            <person name="Liu H."/>
            <person name="Sun Y."/>
            <person name="Le M."/>
            <person name="Wang Q."/>
            <person name="Wei S."/>
            <person name="Zheng Y."/>
            <person name="Lin W."/>
            <person name="Duan Y."/>
            <person name="Cao H."/>
            <person name="Xiong S."/>
            <person name="Wang X."/>
            <person name="Wei L."/>
            <person name="Li C."/>
            <person name="Ma Q."/>
            <person name="Ju M."/>
            <person name="Zhao R."/>
            <person name="Li G."/>
            <person name="Mu C."/>
            <person name="Tian Q."/>
            <person name="Mei H."/>
            <person name="Zhang T."/>
            <person name="Gao T."/>
            <person name="Zhang H."/>
        </authorList>
    </citation>
    <scope>NUCLEOTIDE SEQUENCE</scope>
    <source>
        <strain evidence="2">K16</strain>
    </source>
</reference>
<evidence type="ECO:0000259" key="1">
    <source>
        <dbReference type="Pfam" id="PF07727"/>
    </source>
</evidence>
<organism evidence="2 3">
    <name type="scientific">Sesamum angolense</name>
    <dbReference type="NCBI Taxonomy" id="2727404"/>
    <lineage>
        <taxon>Eukaryota</taxon>
        <taxon>Viridiplantae</taxon>
        <taxon>Streptophyta</taxon>
        <taxon>Embryophyta</taxon>
        <taxon>Tracheophyta</taxon>
        <taxon>Spermatophyta</taxon>
        <taxon>Magnoliopsida</taxon>
        <taxon>eudicotyledons</taxon>
        <taxon>Gunneridae</taxon>
        <taxon>Pentapetalae</taxon>
        <taxon>asterids</taxon>
        <taxon>lamiids</taxon>
        <taxon>Lamiales</taxon>
        <taxon>Pedaliaceae</taxon>
        <taxon>Sesamum</taxon>
    </lineage>
</organism>
<gene>
    <name evidence="2" type="ORF">Sango_0009100</name>
</gene>
<dbReference type="Proteomes" id="UP001289374">
    <property type="component" value="Unassembled WGS sequence"/>
</dbReference>
<dbReference type="InterPro" id="IPR013103">
    <property type="entry name" value="RVT_2"/>
</dbReference>
<evidence type="ECO:0000313" key="2">
    <source>
        <dbReference type="EMBL" id="KAK4409361.1"/>
    </source>
</evidence>
<dbReference type="CDD" id="cd09272">
    <property type="entry name" value="RNase_HI_RT_Ty1"/>
    <property type="match status" value="1"/>
</dbReference>
<keyword evidence="3" id="KW-1185">Reference proteome</keyword>
<dbReference type="EMBL" id="JACGWL010000001">
    <property type="protein sequence ID" value="KAK4409361.1"/>
    <property type="molecule type" value="Genomic_DNA"/>
</dbReference>
<dbReference type="AlphaFoldDB" id="A0AAE1XCD8"/>
<dbReference type="SUPFAM" id="SSF56672">
    <property type="entry name" value="DNA/RNA polymerases"/>
    <property type="match status" value="1"/>
</dbReference>
<evidence type="ECO:0000313" key="3">
    <source>
        <dbReference type="Proteomes" id="UP001289374"/>
    </source>
</evidence>
<name>A0AAE1XCD8_9LAMI</name>
<dbReference type="Pfam" id="PF07727">
    <property type="entry name" value="RVT_2"/>
    <property type="match status" value="2"/>
</dbReference>
<feature type="domain" description="Reverse transcriptase Ty1/copia-type" evidence="1">
    <location>
        <begin position="64"/>
        <end position="124"/>
    </location>
</feature>
<proteinExistence type="predicted"/>
<feature type="domain" description="Reverse transcriptase Ty1/copia-type" evidence="1">
    <location>
        <begin position="132"/>
        <end position="213"/>
    </location>
</feature>
<reference evidence="2" key="1">
    <citation type="submission" date="2020-06" db="EMBL/GenBank/DDBJ databases">
        <authorList>
            <person name="Li T."/>
            <person name="Hu X."/>
            <person name="Zhang T."/>
            <person name="Song X."/>
            <person name="Zhang H."/>
            <person name="Dai N."/>
            <person name="Sheng W."/>
            <person name="Hou X."/>
            <person name="Wei L."/>
        </authorList>
    </citation>
    <scope>NUCLEOTIDE SEQUENCE</scope>
    <source>
        <strain evidence="2">K16</strain>
        <tissue evidence="2">Leaf</tissue>
    </source>
</reference>
<sequence>MSTSLYDDFAGTTHSSSSFDSLDCDSWIVDTGATRHMCVVANSFDKLIDLHHKDQRTREALERNKTLELSSLPPGKKPIDCKWVYNIKMKPDDTVERYKARLMAKGYSQIEGLDYVESFSPIAKAVTHTDSVMVLLVYVDDVLLTGPCESCIVEVKRYLDELFTIKDLGYAKFFLGLEIARSTQGTLVTRSKFIRDIIHDTSLSDAKAAHTPFPAAIHIVRNPVLHERTKHLEIDCYLVRNMYKDGFLIPSFVPSKGQLADVFTKALHGFSFHSMISKLAVAKVEGEDRGEGAMTGAQAQMGVKGLERGQWQSGGGQMGG</sequence>
<comment type="caution">
    <text evidence="2">The sequence shown here is derived from an EMBL/GenBank/DDBJ whole genome shotgun (WGS) entry which is preliminary data.</text>
</comment>
<protein>
    <submittedName>
        <fullName evidence="2">Retrovirus-related Pol polyprotein from transposon RE1</fullName>
    </submittedName>
</protein>
<accession>A0AAE1XCD8</accession>